<dbReference type="InterPro" id="IPR023696">
    <property type="entry name" value="Ureohydrolase_dom_sf"/>
</dbReference>
<name>A0A0L0H4G7_SPIPD</name>
<dbReference type="Gene3D" id="3.40.800.20">
    <property type="entry name" value="Histone deacetylase domain"/>
    <property type="match status" value="1"/>
</dbReference>
<dbReference type="Proteomes" id="UP000053201">
    <property type="component" value="Unassembled WGS sequence"/>
</dbReference>
<keyword evidence="6" id="KW-0156">Chromatin regulator</keyword>
<dbReference type="InterPro" id="IPR037138">
    <property type="entry name" value="His_deacetylse_dom_sf"/>
</dbReference>
<dbReference type="STRING" id="645134.A0A0L0H4G7"/>
<evidence type="ECO:0000256" key="9">
    <source>
        <dbReference type="ARBA" id="ARBA00023242"/>
    </source>
</evidence>
<keyword evidence="13" id="KW-1185">Reference proteome</keyword>
<dbReference type="InParanoid" id="A0A0L0H4G7"/>
<evidence type="ECO:0000256" key="4">
    <source>
        <dbReference type="ARBA" id="ARBA00022491"/>
    </source>
</evidence>
<dbReference type="SUPFAM" id="SSF52768">
    <property type="entry name" value="Arginase/deacetylase"/>
    <property type="match status" value="1"/>
</dbReference>
<dbReference type="OMA" id="KRRFHGL"/>
<dbReference type="GO" id="GO:0000118">
    <property type="term" value="C:histone deacetylase complex"/>
    <property type="evidence" value="ECO:0007669"/>
    <property type="project" value="TreeGrafter"/>
</dbReference>
<proteinExistence type="inferred from homology"/>
<reference evidence="12 13" key="1">
    <citation type="submission" date="2009-08" db="EMBL/GenBank/DDBJ databases">
        <title>The Genome Sequence of Spizellomyces punctatus strain DAOM BR117.</title>
        <authorList>
            <consortium name="The Broad Institute Genome Sequencing Platform"/>
            <person name="Russ C."/>
            <person name="Cuomo C."/>
            <person name="Shea T."/>
            <person name="Young S.K."/>
            <person name="Zeng Q."/>
            <person name="Koehrsen M."/>
            <person name="Haas B."/>
            <person name="Borodovsky M."/>
            <person name="Guigo R."/>
            <person name="Alvarado L."/>
            <person name="Berlin A."/>
            <person name="Bochicchio J."/>
            <person name="Borenstein D."/>
            <person name="Chapman S."/>
            <person name="Chen Z."/>
            <person name="Engels R."/>
            <person name="Freedman E."/>
            <person name="Gellesch M."/>
            <person name="Goldberg J."/>
            <person name="Griggs A."/>
            <person name="Gujja S."/>
            <person name="Heiman D."/>
            <person name="Hepburn T."/>
            <person name="Howarth C."/>
            <person name="Jen D."/>
            <person name="Larson L."/>
            <person name="Lewis B."/>
            <person name="Mehta T."/>
            <person name="Park D."/>
            <person name="Pearson M."/>
            <person name="Roberts A."/>
            <person name="Saif S."/>
            <person name="Shenoy N."/>
            <person name="Sisk P."/>
            <person name="Stolte C."/>
            <person name="Sykes S."/>
            <person name="Thomson T."/>
            <person name="Walk T."/>
            <person name="White J."/>
            <person name="Yandava C."/>
            <person name="Burger G."/>
            <person name="Gray M.W."/>
            <person name="Holland P.W.H."/>
            <person name="King N."/>
            <person name="Lang F.B.F."/>
            <person name="Roger A.J."/>
            <person name="Ruiz-Trillo I."/>
            <person name="Lander E."/>
            <person name="Nusbaum C."/>
        </authorList>
    </citation>
    <scope>NUCLEOTIDE SEQUENCE [LARGE SCALE GENOMIC DNA]</scope>
    <source>
        <strain evidence="12 13">DAOM BR117</strain>
    </source>
</reference>
<dbReference type="GeneID" id="27691475"/>
<organism evidence="12 13">
    <name type="scientific">Spizellomyces punctatus (strain DAOM BR117)</name>
    <dbReference type="NCBI Taxonomy" id="645134"/>
    <lineage>
        <taxon>Eukaryota</taxon>
        <taxon>Fungi</taxon>
        <taxon>Fungi incertae sedis</taxon>
        <taxon>Chytridiomycota</taxon>
        <taxon>Chytridiomycota incertae sedis</taxon>
        <taxon>Chytridiomycetes</taxon>
        <taxon>Spizellomycetales</taxon>
        <taxon>Spizellomycetaceae</taxon>
        <taxon>Spizellomyces</taxon>
    </lineage>
</organism>
<evidence type="ECO:0000256" key="8">
    <source>
        <dbReference type="ARBA" id="ARBA00023163"/>
    </source>
</evidence>
<dbReference type="EMBL" id="KQ257469">
    <property type="protein sequence ID" value="KNC96405.1"/>
    <property type="molecule type" value="Genomic_DNA"/>
</dbReference>
<dbReference type="PRINTS" id="PR01270">
    <property type="entry name" value="HDASUPER"/>
</dbReference>
<evidence type="ECO:0000259" key="11">
    <source>
        <dbReference type="Pfam" id="PF00850"/>
    </source>
</evidence>
<keyword evidence="4" id="KW-0678">Repressor</keyword>
<evidence type="ECO:0000256" key="3">
    <source>
        <dbReference type="ARBA" id="ARBA00012111"/>
    </source>
</evidence>
<evidence type="ECO:0000256" key="1">
    <source>
        <dbReference type="ARBA" id="ARBA00004123"/>
    </source>
</evidence>
<feature type="compositionally biased region" description="Basic and acidic residues" evidence="10">
    <location>
        <begin position="38"/>
        <end position="47"/>
    </location>
</feature>
<feature type="domain" description="Histone deacetylase" evidence="11">
    <location>
        <begin position="45"/>
        <end position="361"/>
    </location>
</feature>
<comment type="subcellular location">
    <subcellularLocation>
        <location evidence="1">Nucleus</location>
    </subcellularLocation>
</comment>
<dbReference type="eggNOG" id="KOG1343">
    <property type="taxonomic scope" value="Eukaryota"/>
</dbReference>
<evidence type="ECO:0000256" key="7">
    <source>
        <dbReference type="ARBA" id="ARBA00023015"/>
    </source>
</evidence>
<keyword evidence="7" id="KW-0805">Transcription regulation</keyword>
<dbReference type="GO" id="GO:0040029">
    <property type="term" value="P:epigenetic regulation of gene expression"/>
    <property type="evidence" value="ECO:0007669"/>
    <property type="project" value="TreeGrafter"/>
</dbReference>
<dbReference type="OrthoDB" id="424012at2759"/>
<evidence type="ECO:0000313" key="12">
    <source>
        <dbReference type="EMBL" id="KNC96405.1"/>
    </source>
</evidence>
<accession>A0A0L0H4G7</accession>
<evidence type="ECO:0000256" key="2">
    <source>
        <dbReference type="ARBA" id="ARBA00007738"/>
    </source>
</evidence>
<dbReference type="InterPro" id="IPR023801">
    <property type="entry name" value="His_deacetylse_dom"/>
</dbReference>
<dbReference type="GO" id="GO:0141221">
    <property type="term" value="F:histone deacetylase activity, hydrolytic mechanism"/>
    <property type="evidence" value="ECO:0007669"/>
    <property type="project" value="UniProtKB-EC"/>
</dbReference>
<dbReference type="PANTHER" id="PTHR10625">
    <property type="entry name" value="HISTONE DEACETYLASE HDAC1-RELATED"/>
    <property type="match status" value="1"/>
</dbReference>
<keyword evidence="5" id="KW-0378">Hydrolase</keyword>
<protein>
    <recommendedName>
        <fullName evidence="3">histone deacetylase</fullName>
        <ecNumber evidence="3">3.5.1.98</ecNumber>
    </recommendedName>
</protein>
<dbReference type="AlphaFoldDB" id="A0A0L0H4G7"/>
<gene>
    <name evidence="12" type="ORF">SPPG_08304</name>
</gene>
<dbReference type="RefSeq" id="XP_016604445.1">
    <property type="nucleotide sequence ID" value="XM_016756461.1"/>
</dbReference>
<dbReference type="Pfam" id="PF00850">
    <property type="entry name" value="Hist_deacetyl"/>
    <property type="match status" value="1"/>
</dbReference>
<evidence type="ECO:0000256" key="10">
    <source>
        <dbReference type="SAM" id="MobiDB-lite"/>
    </source>
</evidence>
<comment type="similarity">
    <text evidence="2">Belongs to the histone deacetylase family. HD type 2 subfamily.</text>
</comment>
<sequence>MATPHSAKRQRTTSPLAHQSRVLVLSHPNTHHHTGHTSSRDSSGEKPERTMAILTYLAKLYPVSHGLLQPPTPPQVVFDSNPPRAQLRDLWRVHDVEYIGRIIDQTPKCGGRSRHFSPGRAGVKTTFLSPGSTEAILRAAGAVTTAIDTVLASDSNITTAFCVVRPPGHHCGWSGVEPLDTDIDLAQGFCYVNNVMVGAAYAVHEYDTRVAILDFDVHHGNGTEGIMRRLLSTHPPEIPFPLLFISTHQYSPGFYPGTGSPHPSSSPYSRHIINIPLARGTSSAEFRKALKEQALTALRDFAPTLILISAGFDSHAEDHVGDLDLVDEDFQWISMVCKRIQKKIVSVLEGGYLGDTSESCLVRSCAAHIKGLLDEGEDSSKVGS</sequence>
<keyword evidence="8" id="KW-0804">Transcription</keyword>
<dbReference type="VEuPathDB" id="FungiDB:SPPG_08304"/>
<evidence type="ECO:0000256" key="6">
    <source>
        <dbReference type="ARBA" id="ARBA00022853"/>
    </source>
</evidence>
<dbReference type="PANTHER" id="PTHR10625:SF5">
    <property type="entry name" value="HISTONE DEACETYLASE"/>
    <property type="match status" value="1"/>
</dbReference>
<keyword evidence="9" id="KW-0539">Nucleus</keyword>
<evidence type="ECO:0000313" key="13">
    <source>
        <dbReference type="Proteomes" id="UP000053201"/>
    </source>
</evidence>
<dbReference type="EC" id="3.5.1.98" evidence="3"/>
<dbReference type="InterPro" id="IPR000286">
    <property type="entry name" value="HDACs"/>
</dbReference>
<evidence type="ECO:0000256" key="5">
    <source>
        <dbReference type="ARBA" id="ARBA00022801"/>
    </source>
</evidence>
<feature type="region of interest" description="Disordered" evidence="10">
    <location>
        <begin position="27"/>
        <end position="47"/>
    </location>
</feature>